<reference evidence="5 6" key="1">
    <citation type="journal article" date="2023" name="Plants (Basel)">
        <title>Bridging the Gap: Combining Genomics and Transcriptomics Approaches to Understand Stylosanthes scabra, an Orphan Legume from the Brazilian Caatinga.</title>
        <authorList>
            <person name="Ferreira-Neto J.R.C."/>
            <person name="da Silva M.D."/>
            <person name="Binneck E."/>
            <person name="de Melo N.F."/>
            <person name="da Silva R.H."/>
            <person name="de Melo A.L.T.M."/>
            <person name="Pandolfi V."/>
            <person name="Bustamante F.O."/>
            <person name="Brasileiro-Vidal A.C."/>
            <person name="Benko-Iseppon A.M."/>
        </authorList>
    </citation>
    <scope>NUCLEOTIDE SEQUENCE [LARGE SCALE GENOMIC DNA]</scope>
    <source>
        <tissue evidence="5">Leaves</tissue>
    </source>
</reference>
<feature type="signal peptide" evidence="3">
    <location>
        <begin position="1"/>
        <end position="25"/>
    </location>
</feature>
<evidence type="ECO:0000313" key="5">
    <source>
        <dbReference type="EMBL" id="MED6187189.1"/>
    </source>
</evidence>
<keyword evidence="6" id="KW-1185">Reference proteome</keyword>
<name>A0ABU6WMS6_9FABA</name>
<dbReference type="InterPro" id="IPR025287">
    <property type="entry name" value="WAK_GUB"/>
</dbReference>
<gene>
    <name evidence="5" type="ORF">PIB30_074107</name>
</gene>
<evidence type="ECO:0000256" key="3">
    <source>
        <dbReference type="SAM" id="SignalP"/>
    </source>
</evidence>
<dbReference type="PANTHER" id="PTHR33138:SF30">
    <property type="entry name" value="LEAF RUST 10 DISEASE-RESISTANCE LOCUS RECEPTOR-LIKE PROTEIN KINASE-LIKE 2.7"/>
    <property type="match status" value="1"/>
</dbReference>
<proteinExistence type="predicted"/>
<dbReference type="EMBL" id="JASCZI010182156">
    <property type="protein sequence ID" value="MED6187189.1"/>
    <property type="molecule type" value="Genomic_DNA"/>
</dbReference>
<evidence type="ECO:0000313" key="6">
    <source>
        <dbReference type="Proteomes" id="UP001341840"/>
    </source>
</evidence>
<evidence type="ECO:0000259" key="4">
    <source>
        <dbReference type="Pfam" id="PF13947"/>
    </source>
</evidence>
<evidence type="ECO:0000256" key="1">
    <source>
        <dbReference type="ARBA" id="ARBA00004167"/>
    </source>
</evidence>
<evidence type="ECO:0000256" key="2">
    <source>
        <dbReference type="ARBA" id="ARBA00022729"/>
    </source>
</evidence>
<accession>A0ABU6WMS6</accession>
<sequence>MMMSRRGNAFLLLIISLQQILSCRGGGCSPSSCGKISNIKHPFRLKDDPANCGDQRYELSCENNRTVLYLFPGKSYGVEAINYNNFTIRLVDPGISENDCSTLPRYSLSRSNFSDSYEFSQIP</sequence>
<dbReference type="Proteomes" id="UP001341840">
    <property type="component" value="Unassembled WGS sequence"/>
</dbReference>
<organism evidence="5 6">
    <name type="scientific">Stylosanthes scabra</name>
    <dbReference type="NCBI Taxonomy" id="79078"/>
    <lineage>
        <taxon>Eukaryota</taxon>
        <taxon>Viridiplantae</taxon>
        <taxon>Streptophyta</taxon>
        <taxon>Embryophyta</taxon>
        <taxon>Tracheophyta</taxon>
        <taxon>Spermatophyta</taxon>
        <taxon>Magnoliopsida</taxon>
        <taxon>eudicotyledons</taxon>
        <taxon>Gunneridae</taxon>
        <taxon>Pentapetalae</taxon>
        <taxon>rosids</taxon>
        <taxon>fabids</taxon>
        <taxon>Fabales</taxon>
        <taxon>Fabaceae</taxon>
        <taxon>Papilionoideae</taxon>
        <taxon>50 kb inversion clade</taxon>
        <taxon>dalbergioids sensu lato</taxon>
        <taxon>Dalbergieae</taxon>
        <taxon>Pterocarpus clade</taxon>
        <taxon>Stylosanthes</taxon>
    </lineage>
</organism>
<protein>
    <recommendedName>
        <fullName evidence="4">Wall-associated receptor kinase galacturonan-binding domain-containing protein</fullName>
    </recommendedName>
</protein>
<dbReference type="Pfam" id="PF13947">
    <property type="entry name" value="GUB_WAK_bind"/>
    <property type="match status" value="1"/>
</dbReference>
<feature type="chain" id="PRO_5045490888" description="Wall-associated receptor kinase galacturonan-binding domain-containing protein" evidence="3">
    <location>
        <begin position="26"/>
        <end position="123"/>
    </location>
</feature>
<feature type="non-terminal residue" evidence="5">
    <location>
        <position position="123"/>
    </location>
</feature>
<feature type="domain" description="Wall-associated receptor kinase galacturonan-binding" evidence="4">
    <location>
        <begin position="28"/>
        <end position="92"/>
    </location>
</feature>
<comment type="caution">
    <text evidence="5">The sequence shown here is derived from an EMBL/GenBank/DDBJ whole genome shotgun (WGS) entry which is preliminary data.</text>
</comment>
<keyword evidence="2 3" id="KW-0732">Signal</keyword>
<comment type="subcellular location">
    <subcellularLocation>
        <location evidence="1">Membrane</location>
        <topology evidence="1">Single-pass membrane protein</topology>
    </subcellularLocation>
</comment>
<dbReference type="PANTHER" id="PTHR33138">
    <property type="entry name" value="OS01G0690200 PROTEIN"/>
    <property type="match status" value="1"/>
</dbReference>